<reference evidence="1 2" key="1">
    <citation type="journal article" date="2012" name="Genome Biol.">
        <title>The genome of the polar eukaryotic microalga coccomyxa subellipsoidea reveals traits of cold adaptation.</title>
        <authorList>
            <person name="Blanc G."/>
            <person name="Agarkova I."/>
            <person name="Grimwood J."/>
            <person name="Kuo A."/>
            <person name="Brueggeman A."/>
            <person name="Dunigan D."/>
            <person name="Gurnon J."/>
            <person name="Ladunga I."/>
            <person name="Lindquist E."/>
            <person name="Lucas S."/>
            <person name="Pangilinan J."/>
            <person name="Proschold T."/>
            <person name="Salamov A."/>
            <person name="Schmutz J."/>
            <person name="Weeks D."/>
            <person name="Yamada T."/>
            <person name="Claverie J.M."/>
            <person name="Grigoriev I."/>
            <person name="Van Etten J."/>
            <person name="Lomsadze A."/>
            <person name="Borodovsky M."/>
        </authorList>
    </citation>
    <scope>NUCLEOTIDE SEQUENCE [LARGE SCALE GENOMIC DNA]</scope>
    <source>
        <strain evidence="1 2">C-169</strain>
    </source>
</reference>
<dbReference type="RefSeq" id="XP_005648320.1">
    <property type="nucleotide sequence ID" value="XM_005648263.1"/>
</dbReference>
<protein>
    <submittedName>
        <fullName evidence="1">Uncharacterized protein</fullName>
    </submittedName>
</protein>
<dbReference type="GeneID" id="17041768"/>
<dbReference type="Proteomes" id="UP000007264">
    <property type="component" value="Unassembled WGS sequence"/>
</dbReference>
<dbReference type="OrthoDB" id="2406499at2759"/>
<gene>
    <name evidence="1" type="ORF">COCSUDRAFT_63299</name>
</gene>
<name>I0YZF7_COCSC</name>
<accession>I0YZF7</accession>
<proteinExistence type="predicted"/>
<evidence type="ECO:0000313" key="2">
    <source>
        <dbReference type="Proteomes" id="UP000007264"/>
    </source>
</evidence>
<dbReference type="EMBL" id="AGSI01000007">
    <property type="protein sequence ID" value="EIE23776.1"/>
    <property type="molecule type" value="Genomic_DNA"/>
</dbReference>
<evidence type="ECO:0000313" key="1">
    <source>
        <dbReference type="EMBL" id="EIE23776.1"/>
    </source>
</evidence>
<sequence>MEDVIVKVFQGEVEVASEVISSPATAAEAKDSLRDLNAALVGKPTEANRSTGLAGRRELTPGAIYHLHLQQQPGANLTEEDVLGLRSMYRRRTETLSINGINAEQWETIKVTAKLELRPWLGAIEPVSQHQPKPFGWDDTAESNHAVRYLPFLQQELNSVLGRKMLSRIEVMDGNRYPNCLATRGLESFTRQDIAQACVTLITLNLKSPYLRPWVLLTLEQQDEARAYHLLYNLSVQPALAPLLPWRPTPEGMYV</sequence>
<keyword evidence="2" id="KW-1185">Reference proteome</keyword>
<dbReference type="AlphaFoldDB" id="I0YZF7"/>
<comment type="caution">
    <text evidence="1">The sequence shown here is derived from an EMBL/GenBank/DDBJ whole genome shotgun (WGS) entry which is preliminary data.</text>
</comment>
<dbReference type="KEGG" id="csl:COCSUDRAFT_63299"/>
<organism evidence="1 2">
    <name type="scientific">Coccomyxa subellipsoidea (strain C-169)</name>
    <name type="common">Green microalga</name>
    <dbReference type="NCBI Taxonomy" id="574566"/>
    <lineage>
        <taxon>Eukaryota</taxon>
        <taxon>Viridiplantae</taxon>
        <taxon>Chlorophyta</taxon>
        <taxon>core chlorophytes</taxon>
        <taxon>Trebouxiophyceae</taxon>
        <taxon>Trebouxiophyceae incertae sedis</taxon>
        <taxon>Coccomyxaceae</taxon>
        <taxon>Coccomyxa</taxon>
        <taxon>Coccomyxa subellipsoidea</taxon>
    </lineage>
</organism>